<gene>
    <name evidence="4" type="ORF">SAMN05660420_03195</name>
</gene>
<feature type="domain" description="Multidrug resistance protein MdtA-like barrel-sandwich hybrid" evidence="3">
    <location>
        <begin position="89"/>
        <end position="234"/>
    </location>
</feature>
<dbReference type="GO" id="GO:1990281">
    <property type="term" value="C:efflux pump complex"/>
    <property type="evidence" value="ECO:0007669"/>
    <property type="project" value="TreeGrafter"/>
</dbReference>
<dbReference type="OrthoDB" id="9806939at2"/>
<dbReference type="AlphaFoldDB" id="A0A1H4E2P4"/>
<evidence type="ECO:0000313" key="5">
    <source>
        <dbReference type="Proteomes" id="UP000199409"/>
    </source>
</evidence>
<dbReference type="NCBIfam" id="TIGR01730">
    <property type="entry name" value="RND_mfp"/>
    <property type="match status" value="1"/>
</dbReference>
<dbReference type="Proteomes" id="UP000199409">
    <property type="component" value="Unassembled WGS sequence"/>
</dbReference>
<dbReference type="RefSeq" id="WP_092350679.1">
    <property type="nucleotide sequence ID" value="NZ_FNQN01000013.1"/>
</dbReference>
<reference evidence="4 5" key="1">
    <citation type="submission" date="2016-10" db="EMBL/GenBank/DDBJ databases">
        <authorList>
            <person name="de Groot N.N."/>
        </authorList>
    </citation>
    <scope>NUCLEOTIDE SEQUENCE [LARGE SCALE GENOMIC DNA]</scope>
    <source>
        <strain evidence="4 5">DSM 7343</strain>
    </source>
</reference>
<dbReference type="InterPro" id="IPR058625">
    <property type="entry name" value="MdtA-like_BSH"/>
</dbReference>
<dbReference type="GO" id="GO:0015562">
    <property type="term" value="F:efflux transmembrane transporter activity"/>
    <property type="evidence" value="ECO:0007669"/>
    <property type="project" value="TreeGrafter"/>
</dbReference>
<evidence type="ECO:0000259" key="3">
    <source>
        <dbReference type="Pfam" id="PF25917"/>
    </source>
</evidence>
<keyword evidence="5" id="KW-1185">Reference proteome</keyword>
<dbReference type="EMBL" id="FNQN01000013">
    <property type="protein sequence ID" value="SEA79293.1"/>
    <property type="molecule type" value="Genomic_DNA"/>
</dbReference>
<dbReference type="Gene3D" id="2.40.50.100">
    <property type="match status" value="1"/>
</dbReference>
<proteinExistence type="inferred from homology"/>
<organism evidence="4 5">
    <name type="scientific">Desulfuromusa kysingii</name>
    <dbReference type="NCBI Taxonomy" id="37625"/>
    <lineage>
        <taxon>Bacteria</taxon>
        <taxon>Pseudomonadati</taxon>
        <taxon>Thermodesulfobacteriota</taxon>
        <taxon>Desulfuromonadia</taxon>
        <taxon>Desulfuromonadales</taxon>
        <taxon>Geopsychrobacteraceae</taxon>
        <taxon>Desulfuromusa</taxon>
    </lineage>
</organism>
<accession>A0A1H4E2P4</accession>
<dbReference type="PANTHER" id="PTHR30469:SF12">
    <property type="entry name" value="MULTIDRUG RESISTANCE PROTEIN MDTA"/>
    <property type="match status" value="1"/>
</dbReference>
<evidence type="ECO:0000313" key="4">
    <source>
        <dbReference type="EMBL" id="SEA79293.1"/>
    </source>
</evidence>
<dbReference type="PANTHER" id="PTHR30469">
    <property type="entry name" value="MULTIDRUG RESISTANCE PROTEIN MDTA"/>
    <property type="match status" value="1"/>
</dbReference>
<dbReference type="Gene3D" id="1.10.287.470">
    <property type="entry name" value="Helix hairpin bin"/>
    <property type="match status" value="1"/>
</dbReference>
<dbReference type="STRING" id="37625.SAMN05660420_03195"/>
<dbReference type="InterPro" id="IPR006143">
    <property type="entry name" value="RND_pump_MFP"/>
</dbReference>
<name>A0A1H4E2P4_9BACT</name>
<keyword evidence="2" id="KW-0812">Transmembrane</keyword>
<comment type="similarity">
    <text evidence="1">Belongs to the membrane fusion protein (MFP) (TC 8.A.1) family.</text>
</comment>
<feature type="transmembrane region" description="Helical" evidence="2">
    <location>
        <begin position="23"/>
        <end position="44"/>
    </location>
</feature>
<dbReference type="Gene3D" id="2.40.30.170">
    <property type="match status" value="1"/>
</dbReference>
<protein>
    <submittedName>
        <fullName evidence="4">RND family efflux transporter, MFP subunit</fullName>
    </submittedName>
</protein>
<keyword evidence="2" id="KW-0472">Membrane</keyword>
<dbReference type="SUPFAM" id="SSF111369">
    <property type="entry name" value="HlyD-like secretion proteins"/>
    <property type="match status" value="1"/>
</dbReference>
<sequence>MNHPETHHPAPANAKKRGYKSTLLTLLVICIILISAVLAGTFLVKTAPKANRVKPVKEAPLVTTMPLAPTLEQVTVSAMGTVVPANELSLKTEVSGRIIGVHDSFELGSQINRGDKLLVLEPADYQLAVVEAESQVADAAYALAIEQGNQEIAQQEWELYDDRDSASEQDRELALRKPHLLKAEAEYRAAKATLAQAQLDLQRTTLYAPFNSLVTAKSVETGSYLSAQESVATLVGTDHYWVQVSLPVDRLSWLEIPHKAGGQGSAVLITAGDKQKVGTVSKLLGDLADEGRMARLLVTVEDPLDLKKPAEQRQPLLLGEYVRVEIDGKMLADVISVPRSTLHDGDQLWLLDEEKQTLLIKTVEVLWRDSDRVLLRNNLPEKTQLVTSNLSVAVDGMQLRPEKAHQPGEQK</sequence>
<keyword evidence="2" id="KW-1133">Transmembrane helix</keyword>
<evidence type="ECO:0000256" key="2">
    <source>
        <dbReference type="SAM" id="Phobius"/>
    </source>
</evidence>
<evidence type="ECO:0000256" key="1">
    <source>
        <dbReference type="ARBA" id="ARBA00009477"/>
    </source>
</evidence>
<dbReference type="Pfam" id="PF25917">
    <property type="entry name" value="BSH_RND"/>
    <property type="match status" value="1"/>
</dbReference>